<evidence type="ECO:0000313" key="8">
    <source>
        <dbReference type="EMBL" id="QVV90252.1"/>
    </source>
</evidence>
<feature type="transmembrane region" description="Helical" evidence="6">
    <location>
        <begin position="52"/>
        <end position="71"/>
    </location>
</feature>
<evidence type="ECO:0000259" key="7">
    <source>
        <dbReference type="Pfam" id="PF07694"/>
    </source>
</evidence>
<keyword evidence="3 6" id="KW-0812">Transmembrane</keyword>
<feature type="domain" description="Signal transduction histidine kinase 5TM receptor LytS transmembrane region" evidence="7">
    <location>
        <begin position="40"/>
        <end position="199"/>
    </location>
</feature>
<name>A0A8E7EIL5_9EURY</name>
<sequence>MTSTQPHGFFGDYLTLFAACEVYIYVFMEIVTKIHVVEQVIFKKATIRDYTGFVIIFGLFSIFGTYIGIPVEDGVISNIRDLSPMISGLVGGPYVGFIVGLIGGVHRFSLGGETAVTCLIATILAGLFAGILYHLNKGKLPGIIPAMAFAAAFEIFHGFIGMIMVQPLSEGIELFFRVTPSMVIANALGLAISIIIVNSKIELESFLHPEVQENGETES</sequence>
<feature type="transmembrane region" description="Helical" evidence="6">
    <location>
        <begin position="174"/>
        <end position="197"/>
    </location>
</feature>
<accession>A0A8E7EIL5</accession>
<reference evidence="8 9" key="1">
    <citation type="submission" date="2021-05" db="EMBL/GenBank/DDBJ databases">
        <title>A novel Methanospirillum isolate from a pyrite-forming mixed culture.</title>
        <authorList>
            <person name="Bunk B."/>
            <person name="Sproer C."/>
            <person name="Spring S."/>
            <person name="Pester M."/>
        </authorList>
    </citation>
    <scope>NUCLEOTIDE SEQUENCE [LARGE SCALE GENOMIC DNA]</scope>
    <source>
        <strain evidence="8 9">J.3.6.1-F.2.7.3</strain>
    </source>
</reference>
<dbReference type="GO" id="GO:0000155">
    <property type="term" value="F:phosphorelay sensor kinase activity"/>
    <property type="evidence" value="ECO:0007669"/>
    <property type="project" value="InterPro"/>
</dbReference>
<evidence type="ECO:0000256" key="5">
    <source>
        <dbReference type="ARBA" id="ARBA00023136"/>
    </source>
</evidence>
<evidence type="ECO:0000256" key="1">
    <source>
        <dbReference type="ARBA" id="ARBA00004651"/>
    </source>
</evidence>
<dbReference type="EMBL" id="CP075546">
    <property type="protein sequence ID" value="QVV90252.1"/>
    <property type="molecule type" value="Genomic_DNA"/>
</dbReference>
<dbReference type="AlphaFoldDB" id="A0A8E7EIL5"/>
<dbReference type="Pfam" id="PF07694">
    <property type="entry name" value="5TM-5TMR_LYT"/>
    <property type="match status" value="1"/>
</dbReference>
<dbReference type="KEGG" id="mrtj:KHC33_07160"/>
<keyword evidence="4 6" id="KW-1133">Transmembrane helix</keyword>
<dbReference type="GO" id="GO:0005886">
    <property type="term" value="C:plasma membrane"/>
    <property type="evidence" value="ECO:0007669"/>
    <property type="project" value="UniProtKB-SubCell"/>
</dbReference>
<feature type="transmembrane region" description="Helical" evidence="6">
    <location>
        <begin position="115"/>
        <end position="136"/>
    </location>
</feature>
<dbReference type="InterPro" id="IPR011620">
    <property type="entry name" value="Sig_transdc_His_kinase_LytS_TM"/>
</dbReference>
<keyword evidence="5 6" id="KW-0472">Membrane</keyword>
<dbReference type="GeneID" id="65096950"/>
<feature type="transmembrane region" description="Helical" evidence="6">
    <location>
        <begin position="142"/>
        <end position="162"/>
    </location>
</feature>
<comment type="subcellular location">
    <subcellularLocation>
        <location evidence="1">Cell membrane</location>
        <topology evidence="1">Multi-pass membrane protein</topology>
    </subcellularLocation>
</comment>
<dbReference type="GO" id="GO:0071555">
    <property type="term" value="P:cell wall organization"/>
    <property type="evidence" value="ECO:0007669"/>
    <property type="project" value="InterPro"/>
</dbReference>
<feature type="transmembrane region" description="Helical" evidence="6">
    <location>
        <begin position="83"/>
        <end position="103"/>
    </location>
</feature>
<dbReference type="Proteomes" id="UP000680656">
    <property type="component" value="Chromosome"/>
</dbReference>
<proteinExistence type="predicted"/>
<organism evidence="8 9">
    <name type="scientific">Methanospirillum purgamenti</name>
    <dbReference type="NCBI Taxonomy" id="2834276"/>
    <lineage>
        <taxon>Archaea</taxon>
        <taxon>Methanobacteriati</taxon>
        <taxon>Methanobacteriota</taxon>
        <taxon>Stenosarchaea group</taxon>
        <taxon>Methanomicrobia</taxon>
        <taxon>Methanomicrobiales</taxon>
        <taxon>Methanospirillaceae</taxon>
        <taxon>Methanospirillum</taxon>
    </lineage>
</organism>
<dbReference type="Gene3D" id="1.10.1760.20">
    <property type="match status" value="1"/>
</dbReference>
<keyword evidence="2" id="KW-1003">Cell membrane</keyword>
<evidence type="ECO:0000256" key="3">
    <source>
        <dbReference type="ARBA" id="ARBA00022692"/>
    </source>
</evidence>
<feature type="transmembrane region" description="Helical" evidence="6">
    <location>
        <begin position="13"/>
        <end position="31"/>
    </location>
</feature>
<gene>
    <name evidence="8" type="ORF">KHC33_07160</name>
</gene>
<evidence type="ECO:0000256" key="6">
    <source>
        <dbReference type="SAM" id="Phobius"/>
    </source>
</evidence>
<evidence type="ECO:0000313" key="9">
    <source>
        <dbReference type="Proteomes" id="UP000680656"/>
    </source>
</evidence>
<protein>
    <recommendedName>
        <fullName evidence="7">Signal transduction histidine kinase 5TM receptor LytS transmembrane region domain-containing protein</fullName>
    </recommendedName>
</protein>
<keyword evidence="9" id="KW-1185">Reference proteome</keyword>
<evidence type="ECO:0000256" key="2">
    <source>
        <dbReference type="ARBA" id="ARBA00022475"/>
    </source>
</evidence>
<evidence type="ECO:0000256" key="4">
    <source>
        <dbReference type="ARBA" id="ARBA00022989"/>
    </source>
</evidence>
<dbReference type="RefSeq" id="WP_214421023.1">
    <property type="nucleotide sequence ID" value="NZ_CP075546.1"/>
</dbReference>